<dbReference type="Proteomes" id="UP000072189">
    <property type="component" value="Unassembled WGS sequence"/>
</dbReference>
<dbReference type="RefSeq" id="WP_058595385.1">
    <property type="nucleotide sequence ID" value="NZ_LDRR01000136.1"/>
</dbReference>
<name>A0A147F379_MICTE</name>
<dbReference type="PANTHER" id="PTHR33164:SF57">
    <property type="entry name" value="MARR-FAMILY TRANSCRIPTIONAL REGULATOR"/>
    <property type="match status" value="1"/>
</dbReference>
<protein>
    <submittedName>
        <fullName evidence="2">Transcriptional regulator</fullName>
    </submittedName>
</protein>
<dbReference type="PATRIC" id="fig|2033.4.peg.749"/>
<dbReference type="Pfam" id="PF12802">
    <property type="entry name" value="MarR_2"/>
    <property type="match status" value="1"/>
</dbReference>
<dbReference type="InterPro" id="IPR000835">
    <property type="entry name" value="HTH_MarR-typ"/>
</dbReference>
<dbReference type="AlphaFoldDB" id="A0A147F379"/>
<dbReference type="PANTHER" id="PTHR33164">
    <property type="entry name" value="TRANSCRIPTIONAL REGULATOR, MARR FAMILY"/>
    <property type="match status" value="1"/>
</dbReference>
<comment type="caution">
    <text evidence="2">The sequence shown here is derived from an EMBL/GenBank/DDBJ whole genome shotgun (WGS) entry which is preliminary data.</text>
</comment>
<accession>A0A147F379</accession>
<dbReference type="EMBL" id="LDRV01000115">
    <property type="protein sequence ID" value="KTS07629.1"/>
    <property type="molecule type" value="Genomic_DNA"/>
</dbReference>
<dbReference type="GO" id="GO:0006950">
    <property type="term" value="P:response to stress"/>
    <property type="evidence" value="ECO:0007669"/>
    <property type="project" value="TreeGrafter"/>
</dbReference>
<sequence>MSDVTSELSDERREAVQALESSFSELMTVFRRFVSEAAERVSPGMLPATFKALSVVSRFGPLTLSALAERLAADKGFLSRSISELEDLGLVSRTPDPNDGRSRLISVTELGHERLADARAPHESRLYEAMADWSVVDIRHLSTLLHALAVGEVPSRD</sequence>
<dbReference type="InterPro" id="IPR036390">
    <property type="entry name" value="WH_DNA-bd_sf"/>
</dbReference>
<dbReference type="PRINTS" id="PR00598">
    <property type="entry name" value="HTHMARR"/>
</dbReference>
<proteinExistence type="predicted"/>
<dbReference type="Gene3D" id="1.10.10.10">
    <property type="entry name" value="Winged helix-like DNA-binding domain superfamily/Winged helix DNA-binding domain"/>
    <property type="match status" value="1"/>
</dbReference>
<dbReference type="SMART" id="SM00347">
    <property type="entry name" value="HTH_MARR"/>
    <property type="match status" value="1"/>
</dbReference>
<evidence type="ECO:0000313" key="3">
    <source>
        <dbReference type="Proteomes" id="UP000072189"/>
    </source>
</evidence>
<evidence type="ECO:0000313" key="2">
    <source>
        <dbReference type="EMBL" id="KTS07629.1"/>
    </source>
</evidence>
<dbReference type="SUPFAM" id="SSF46785">
    <property type="entry name" value="Winged helix' DNA-binding domain"/>
    <property type="match status" value="1"/>
</dbReference>
<dbReference type="OrthoDB" id="9154853at2"/>
<dbReference type="InterPro" id="IPR036388">
    <property type="entry name" value="WH-like_DNA-bd_sf"/>
</dbReference>
<evidence type="ECO:0000259" key="1">
    <source>
        <dbReference type="PROSITE" id="PS50995"/>
    </source>
</evidence>
<organism evidence="2 3">
    <name type="scientific">Microbacterium testaceum</name>
    <name type="common">Aureobacterium testaceum</name>
    <name type="synonym">Brevibacterium testaceum</name>
    <dbReference type="NCBI Taxonomy" id="2033"/>
    <lineage>
        <taxon>Bacteria</taxon>
        <taxon>Bacillati</taxon>
        <taxon>Actinomycetota</taxon>
        <taxon>Actinomycetes</taxon>
        <taxon>Micrococcales</taxon>
        <taxon>Microbacteriaceae</taxon>
        <taxon>Microbacterium</taxon>
    </lineage>
</organism>
<dbReference type="InterPro" id="IPR039422">
    <property type="entry name" value="MarR/SlyA-like"/>
</dbReference>
<feature type="domain" description="HTH marR-type" evidence="1">
    <location>
        <begin position="5"/>
        <end position="150"/>
    </location>
</feature>
<reference evidence="2 3" key="1">
    <citation type="journal article" date="2016" name="Front. Microbiol.">
        <title>Genomic Resource of Rice Seed Associated Bacteria.</title>
        <authorList>
            <person name="Midha S."/>
            <person name="Bansal K."/>
            <person name="Sharma S."/>
            <person name="Kumar N."/>
            <person name="Patil P.P."/>
            <person name="Chaudhry V."/>
            <person name="Patil P.B."/>
        </authorList>
    </citation>
    <scope>NUCLEOTIDE SEQUENCE [LARGE SCALE GENOMIC DNA]</scope>
    <source>
        <strain evidence="2 3">RSA3</strain>
    </source>
</reference>
<gene>
    <name evidence="2" type="ORF">RSA3_16410</name>
</gene>
<dbReference type="PROSITE" id="PS50995">
    <property type="entry name" value="HTH_MARR_2"/>
    <property type="match status" value="1"/>
</dbReference>
<dbReference type="GO" id="GO:0003700">
    <property type="term" value="F:DNA-binding transcription factor activity"/>
    <property type="evidence" value="ECO:0007669"/>
    <property type="project" value="InterPro"/>
</dbReference>